<dbReference type="Pfam" id="PF25273">
    <property type="entry name" value="DUF7869"/>
    <property type="match status" value="1"/>
</dbReference>
<dbReference type="InterPro" id="IPR057191">
    <property type="entry name" value="DUF7869"/>
</dbReference>
<dbReference type="PANTHER" id="PTHR33153:SF3">
    <property type="entry name" value="TRAFFICKING PROTEIN PARTICLE COMPLEX SUBUNIT 11 DOMAIN-CONTAINING PROTEIN"/>
    <property type="match status" value="1"/>
</dbReference>
<dbReference type="EMBL" id="CAXAMN010025433">
    <property type="protein sequence ID" value="CAK9095116.1"/>
    <property type="molecule type" value="Genomic_DNA"/>
</dbReference>
<dbReference type="PANTHER" id="PTHR33153">
    <property type="entry name" value="MYND-TYPE DOMAIN-CONTAINING PROTEIN"/>
    <property type="match status" value="1"/>
</dbReference>
<dbReference type="Proteomes" id="UP001642484">
    <property type="component" value="Unassembled WGS sequence"/>
</dbReference>
<comment type="caution">
    <text evidence="2">The sequence shown here is derived from an EMBL/GenBank/DDBJ whole genome shotgun (WGS) entry which is preliminary data.</text>
</comment>
<protein>
    <recommendedName>
        <fullName evidence="1">DUF7869 domain-containing protein</fullName>
    </recommendedName>
</protein>
<sequence length="868" mass="97459">MAILCKPLSGQQITQNGDAQAAIHKIFARPCPNSKSASGVCVSCETGFRLEEVAQFRNLFQHMNLEERSNLLNTCYTTGKESDSTRVQWKLLGKRICLKRLCEVLGCSARTFVKAVHGEVDMRFKNGRQCGEARISVDQYFFELYNSAAEFLPEDPACKVEDVDNSISADSTSARLGSDHHHTSPALHSMLPLQCNVCFEHSQFIHSSGGTPLQKRQRAEAWQHHLREQYHDRLIYWHLRWQSRSPESRVLTVIIDGMDKSKGIWPQYSFQPAKILEKFNRPKLTVHLAMAHGYCCDFYLADDENFFHGASFFCEILTRTLARVRRICAAKGQRMPEHLVVQSDNTTSQAKNAEVFKYLAVLVRKYKFHSAVLNFLRVGHTHEDIDFMFSLVLSLVVRKVRIKVPDDLRVAILSGMSSVVSGKGYELTCELLSHVRNFKDWMDPMCLNPYNCFLPRKGIEVPHSFTFKLRMDLSFGEREALQRSPPRFRQGHPHDVFVVVKHYMSSKEPNGPPVLLVPTSRFLLIQSPSPTGSCYSNSPMTEDRQKELENFANSLEHLSQEWRPEHSLFRAARELRFLARGRDSVPSEDGFLESAAAERELSDLDMAALVLFGCTVASVLSDPTFNGLPRDLKVVEIFSGVGSVAAAATASGLSSQPFDKFRIEGRTNIPGPSCEDLTVKAGFVNAVKLVMQLALGGLLWLAPVCSSWVGLNISRTLRSHKNNFQGDTTYPKVAEGNLQAKACAFFMQLAQFRGIEVILENPPSSTIFNFPVLRAAISSMKLVSCVTHRCAFDVSAAKGKRLWKKYKFVGPAAWVQKLAKPCPCQGKNHIYLTERWTDCHGKNRFKGLKTLLDKSAAYPAAMGTAAVK</sequence>
<feature type="non-terminal residue" evidence="2">
    <location>
        <position position="868"/>
    </location>
</feature>
<reference evidence="2 3" key="1">
    <citation type="submission" date="2024-02" db="EMBL/GenBank/DDBJ databases">
        <authorList>
            <person name="Chen Y."/>
            <person name="Shah S."/>
            <person name="Dougan E. K."/>
            <person name="Thang M."/>
            <person name="Chan C."/>
        </authorList>
    </citation>
    <scope>NUCLEOTIDE SEQUENCE [LARGE SCALE GENOMIC DNA]</scope>
</reference>
<evidence type="ECO:0000313" key="2">
    <source>
        <dbReference type="EMBL" id="CAK9095116.1"/>
    </source>
</evidence>
<keyword evidence="3" id="KW-1185">Reference proteome</keyword>
<feature type="domain" description="DUF7869" evidence="1">
    <location>
        <begin position="283"/>
        <end position="449"/>
    </location>
</feature>
<organism evidence="2 3">
    <name type="scientific">Durusdinium trenchii</name>
    <dbReference type="NCBI Taxonomy" id="1381693"/>
    <lineage>
        <taxon>Eukaryota</taxon>
        <taxon>Sar</taxon>
        <taxon>Alveolata</taxon>
        <taxon>Dinophyceae</taxon>
        <taxon>Suessiales</taxon>
        <taxon>Symbiodiniaceae</taxon>
        <taxon>Durusdinium</taxon>
    </lineage>
</organism>
<gene>
    <name evidence="2" type="ORF">CCMP2556_LOCUS45327</name>
</gene>
<evidence type="ECO:0000313" key="3">
    <source>
        <dbReference type="Proteomes" id="UP001642484"/>
    </source>
</evidence>
<evidence type="ECO:0000259" key="1">
    <source>
        <dbReference type="Pfam" id="PF25273"/>
    </source>
</evidence>
<proteinExistence type="predicted"/>
<accession>A0ABP0R3H9</accession>
<name>A0ABP0R3H9_9DINO</name>